<evidence type="ECO:0000313" key="2">
    <source>
        <dbReference type="EMBL" id="MDQ0363201.1"/>
    </source>
</evidence>
<dbReference type="Pfam" id="PF05043">
    <property type="entry name" value="Mga"/>
    <property type="match status" value="1"/>
</dbReference>
<feature type="domain" description="Mga helix-turn-helix" evidence="1">
    <location>
        <begin position="81"/>
        <end position="166"/>
    </location>
</feature>
<comment type="caution">
    <text evidence="2">The sequence shown here is derived from an EMBL/GenBank/DDBJ whole genome shotgun (WGS) entry which is preliminary data.</text>
</comment>
<evidence type="ECO:0000259" key="1">
    <source>
        <dbReference type="Pfam" id="PF05043"/>
    </source>
</evidence>
<accession>A0ABU0E8Z6</accession>
<organism evidence="2 3">
    <name type="scientific">Breznakia pachnodae</name>
    <dbReference type="NCBI Taxonomy" id="265178"/>
    <lineage>
        <taxon>Bacteria</taxon>
        <taxon>Bacillati</taxon>
        <taxon>Bacillota</taxon>
        <taxon>Erysipelotrichia</taxon>
        <taxon>Erysipelotrichales</taxon>
        <taxon>Erysipelotrichaceae</taxon>
        <taxon>Breznakia</taxon>
    </lineage>
</organism>
<reference evidence="2 3" key="1">
    <citation type="submission" date="2023-07" db="EMBL/GenBank/DDBJ databases">
        <title>Genomic Encyclopedia of Type Strains, Phase IV (KMG-IV): sequencing the most valuable type-strain genomes for metagenomic binning, comparative biology and taxonomic classification.</title>
        <authorList>
            <person name="Goeker M."/>
        </authorList>
    </citation>
    <scope>NUCLEOTIDE SEQUENCE [LARGE SCALE GENOMIC DNA]</scope>
    <source>
        <strain evidence="2 3">DSM 16784</strain>
    </source>
</reference>
<gene>
    <name evidence="2" type="ORF">J2S15_003962</name>
</gene>
<dbReference type="Proteomes" id="UP001230220">
    <property type="component" value="Unassembled WGS sequence"/>
</dbReference>
<name>A0ABU0E8Z6_9FIRM</name>
<protein>
    <recommendedName>
        <fullName evidence="1">Mga helix-turn-helix domain-containing protein</fullName>
    </recommendedName>
</protein>
<evidence type="ECO:0000313" key="3">
    <source>
        <dbReference type="Proteomes" id="UP001230220"/>
    </source>
</evidence>
<dbReference type="EMBL" id="JAUSUR010000010">
    <property type="protein sequence ID" value="MDQ0363201.1"/>
    <property type="molecule type" value="Genomic_DNA"/>
</dbReference>
<keyword evidence="3" id="KW-1185">Reference proteome</keyword>
<sequence length="497" mass="59444">MNFLSVLLNKHEFEKMNLLEKTFEYDCSNVSEFADLIGLKRSTVRAGLNELEEDLLQAVETDEYIQDFYNLNIYDKERIYHQLESFYLVGSIPYQILFHIVAGEYTTLENLAYELNVSISYLYKKIHNMNSFFKEKKLDISIKKNNKYLTLNGKEENIRLFLFLFFYYNFRSFQWPFTSLNKDFNHSYELSNKLLTDRSNETQLAIKYLDTIVKLRNDKQKYLPKLPKELYFMLHTLKQYTDSAVEIFDSLNISFHHMEDEENELFYYIALANIFIPNIKSIANKSKIGKQLIENKEDEFAKFCTYFLEQFLQAFNLTVSDSDKYEIMFYFSVYFLATNLFQKDVIDLTNILSIKKYEFYQDDKDIHNVEEFYNNFIDNNQNISNIDNLRNYSVFGCTIFYFVLKTYNKKLLKVYIEYSKVLNGTQIIRKKISNCYNPTTVEIVDTKQEGGLIISDYLERPERDVKHFIFDNIFSVETWTLAFNYINQILIDKTFKD</sequence>
<dbReference type="InterPro" id="IPR007737">
    <property type="entry name" value="Mga_HTH"/>
</dbReference>
<proteinExistence type="predicted"/>
<dbReference type="RefSeq" id="WP_307411949.1">
    <property type="nucleotide sequence ID" value="NZ_JAUSUR010000010.1"/>
</dbReference>